<evidence type="ECO:0000256" key="5">
    <source>
        <dbReference type="ARBA" id="ARBA00022917"/>
    </source>
</evidence>
<dbReference type="InterPro" id="IPR005225">
    <property type="entry name" value="Small_GTP-bd"/>
</dbReference>
<dbReference type="InterPro" id="IPR036925">
    <property type="entry name" value="TIF_IF2_dom3_sf"/>
</dbReference>
<evidence type="ECO:0000313" key="11">
    <source>
        <dbReference type="Proteomes" id="UP000228496"/>
    </source>
</evidence>
<dbReference type="CDD" id="cd01887">
    <property type="entry name" value="IF2_eIF5B"/>
    <property type="match status" value="1"/>
</dbReference>
<dbReference type="NCBIfam" id="TIGR00231">
    <property type="entry name" value="small_GTP"/>
    <property type="match status" value="1"/>
</dbReference>
<name>A0A2J0Q6I8_9BACT</name>
<evidence type="ECO:0000313" key="10">
    <source>
        <dbReference type="EMBL" id="PJE50417.1"/>
    </source>
</evidence>
<dbReference type="GO" id="GO:0003743">
    <property type="term" value="F:translation initiation factor activity"/>
    <property type="evidence" value="ECO:0007669"/>
    <property type="project" value="UniProtKB-UniRule"/>
</dbReference>
<sequence>MSSDSNNKKTATRPPVVVILGHVDHGKTSILDKIRKAKVAEGEAGGITQHVGAYQIEHPSDSSGQAKKITFLDTPGHEAFSAIRSRGAKVADVAVLVVAADEGVKPQTKESINILKESEVPFVVAINKIDSQGANIQAVKQGLAENEVLVEGYGGQVPVVEMSAKTGEGIDELIEMILLLAELEDLEAPMEGQASGFVIETHLESRRGIVATLLVQEGELQVGDWVSAGSATGKVRFMEDFKGESVKIAVSSQPVVVLGWNEAPRVGEMFKSFNNVKEAEKNSLIKQFLSGQLFEQESGPETTNKKISNLIIKADTQGSLEAIDQVMKAIISDEVDYRVVNYGVGGINDNDVNNAIAISAAVIGFNVSVDGSAANLAERNDITIKTFRIIYELIEEVRNIMSELLDPEIKRTVLGKIKILALFKKDARSQVVGGKVTKGKAVRGSMVDVLRGGSPVLTAKLGQLQHNKADVTEVTEGLECGLRLDLHGGKGEMAITVQQGDILEVYTEEKIKRTL</sequence>
<dbReference type="FunFam" id="3.40.50.300:FF:000019">
    <property type="entry name" value="Translation initiation factor IF-2"/>
    <property type="match status" value="1"/>
</dbReference>
<comment type="caution">
    <text evidence="10">The sequence shown here is derived from an EMBL/GenBank/DDBJ whole genome shotgun (WGS) entry which is preliminary data.</text>
</comment>
<dbReference type="PANTHER" id="PTHR43381:SF4">
    <property type="entry name" value="EUKARYOTIC TRANSLATION INITIATION FACTOR 5B"/>
    <property type="match status" value="1"/>
</dbReference>
<evidence type="ECO:0000256" key="8">
    <source>
        <dbReference type="RuleBase" id="RU000644"/>
    </source>
</evidence>
<dbReference type="SUPFAM" id="SSF52540">
    <property type="entry name" value="P-loop containing nucleoside triphosphate hydrolases"/>
    <property type="match status" value="1"/>
</dbReference>
<gene>
    <name evidence="10" type="primary">infB</name>
    <name evidence="10" type="ORF">COV29_04590</name>
</gene>
<dbReference type="Gene3D" id="2.40.30.10">
    <property type="entry name" value="Translation factors"/>
    <property type="match status" value="2"/>
</dbReference>
<accession>A0A2J0Q6I8</accession>
<keyword evidence="6" id="KW-0342">GTP-binding</keyword>
<keyword evidence="4" id="KW-0547">Nucleotide-binding</keyword>
<comment type="function">
    <text evidence="8">One of the essential components for the initiation of protein synthesis. Protects formylmethionyl-tRNA from spontaneous hydrolysis and promotes its binding to the 30S ribosomal subunits. Also involved in the hydrolysis of GTP during the formation of the 70S ribosomal complex.</text>
</comment>
<dbReference type="InterPro" id="IPR000795">
    <property type="entry name" value="T_Tr_GTP-bd_dom"/>
</dbReference>
<dbReference type="Gene3D" id="3.40.50.300">
    <property type="entry name" value="P-loop containing nucleotide triphosphate hydrolases"/>
    <property type="match status" value="1"/>
</dbReference>
<dbReference type="Pfam" id="PF22042">
    <property type="entry name" value="EF-G_D2"/>
    <property type="match status" value="1"/>
</dbReference>
<keyword evidence="3 8" id="KW-0396">Initiation factor</keyword>
<dbReference type="GO" id="GO:0005737">
    <property type="term" value="C:cytoplasm"/>
    <property type="evidence" value="ECO:0007669"/>
    <property type="project" value="UniProtKB-UniRule"/>
</dbReference>
<dbReference type="GO" id="GO:0003924">
    <property type="term" value="F:GTPase activity"/>
    <property type="evidence" value="ECO:0007669"/>
    <property type="project" value="InterPro"/>
</dbReference>
<dbReference type="InterPro" id="IPR009000">
    <property type="entry name" value="Transl_B-barrel_sf"/>
</dbReference>
<dbReference type="SUPFAM" id="SSF52156">
    <property type="entry name" value="Initiation factor IF2/eIF5b, domain 3"/>
    <property type="match status" value="1"/>
</dbReference>
<evidence type="ECO:0000256" key="4">
    <source>
        <dbReference type="ARBA" id="ARBA00022741"/>
    </source>
</evidence>
<evidence type="ECO:0000256" key="1">
    <source>
        <dbReference type="ARBA" id="ARBA00007733"/>
    </source>
</evidence>
<dbReference type="PROSITE" id="PS51722">
    <property type="entry name" value="G_TR_2"/>
    <property type="match status" value="1"/>
</dbReference>
<dbReference type="InterPro" id="IPR053905">
    <property type="entry name" value="EF-G-like_DII"/>
</dbReference>
<evidence type="ECO:0000256" key="3">
    <source>
        <dbReference type="ARBA" id="ARBA00022540"/>
    </source>
</evidence>
<dbReference type="NCBIfam" id="TIGR00487">
    <property type="entry name" value="IF-2"/>
    <property type="match status" value="1"/>
</dbReference>
<organism evidence="10 11">
    <name type="scientific">Candidatus Yanofskybacteria bacterium CG10_big_fil_rev_8_21_14_0_10_36_16</name>
    <dbReference type="NCBI Taxonomy" id="1975096"/>
    <lineage>
        <taxon>Bacteria</taxon>
        <taxon>Candidatus Yanofskyibacteriota</taxon>
    </lineage>
</organism>
<dbReference type="InterPro" id="IPR023115">
    <property type="entry name" value="TIF_IF2_dom3"/>
</dbReference>
<dbReference type="InterPro" id="IPR015760">
    <property type="entry name" value="TIF_IF2"/>
</dbReference>
<dbReference type="Pfam" id="PF11987">
    <property type="entry name" value="IF-2"/>
    <property type="match status" value="1"/>
</dbReference>
<evidence type="ECO:0000256" key="6">
    <source>
        <dbReference type="ARBA" id="ARBA00023134"/>
    </source>
</evidence>
<evidence type="ECO:0000256" key="2">
    <source>
        <dbReference type="ARBA" id="ARBA00020675"/>
    </source>
</evidence>
<dbReference type="SUPFAM" id="SSF50447">
    <property type="entry name" value="Translation proteins"/>
    <property type="match status" value="2"/>
</dbReference>
<dbReference type="FunFam" id="3.40.50.10050:FF:000001">
    <property type="entry name" value="Translation initiation factor IF-2"/>
    <property type="match status" value="1"/>
</dbReference>
<feature type="domain" description="Tr-type G" evidence="9">
    <location>
        <begin position="12"/>
        <end position="187"/>
    </location>
</feature>
<dbReference type="GO" id="GO:0005525">
    <property type="term" value="F:GTP binding"/>
    <property type="evidence" value="ECO:0007669"/>
    <property type="project" value="UniProtKB-KW"/>
</dbReference>
<comment type="similarity">
    <text evidence="1 8">Belongs to the TRAFAC class translation factor GTPase superfamily. Classic translation factor GTPase family. IF-2 subfamily.</text>
</comment>
<dbReference type="InterPro" id="IPR027417">
    <property type="entry name" value="P-loop_NTPase"/>
</dbReference>
<dbReference type="Pfam" id="PF00009">
    <property type="entry name" value="GTP_EFTU"/>
    <property type="match status" value="1"/>
</dbReference>
<protein>
    <recommendedName>
        <fullName evidence="2 7">Translation initiation factor IF-2</fullName>
    </recommendedName>
</protein>
<reference evidence="10 11" key="1">
    <citation type="submission" date="2017-09" db="EMBL/GenBank/DDBJ databases">
        <title>Depth-based differentiation of microbial function through sediment-hosted aquifers and enrichment of novel symbionts in the deep terrestrial subsurface.</title>
        <authorList>
            <person name="Probst A.J."/>
            <person name="Ladd B."/>
            <person name="Jarett J.K."/>
            <person name="Geller-Mcgrath D.E."/>
            <person name="Sieber C.M."/>
            <person name="Emerson J.B."/>
            <person name="Anantharaman K."/>
            <person name="Thomas B.C."/>
            <person name="Malmstrom R."/>
            <person name="Stieglmeier M."/>
            <person name="Klingl A."/>
            <person name="Woyke T."/>
            <person name="Ryan C.M."/>
            <person name="Banfield J.F."/>
        </authorList>
    </citation>
    <scope>NUCLEOTIDE SEQUENCE [LARGE SCALE GENOMIC DNA]</scope>
    <source>
        <strain evidence="10">CG10_big_fil_rev_8_21_14_0_10_36_16</strain>
    </source>
</reference>
<dbReference type="Proteomes" id="UP000228496">
    <property type="component" value="Unassembled WGS sequence"/>
</dbReference>
<keyword evidence="5 8" id="KW-0648">Protein biosynthesis</keyword>
<evidence type="ECO:0000259" key="9">
    <source>
        <dbReference type="PROSITE" id="PS51722"/>
    </source>
</evidence>
<evidence type="ECO:0000256" key="7">
    <source>
        <dbReference type="NCBIfam" id="TIGR00487"/>
    </source>
</evidence>
<dbReference type="EMBL" id="PCXQ01000007">
    <property type="protein sequence ID" value="PJE50417.1"/>
    <property type="molecule type" value="Genomic_DNA"/>
</dbReference>
<dbReference type="PANTHER" id="PTHR43381">
    <property type="entry name" value="TRANSLATION INITIATION FACTOR IF-2-RELATED"/>
    <property type="match status" value="1"/>
</dbReference>
<dbReference type="InterPro" id="IPR000178">
    <property type="entry name" value="TF_IF2_bacterial-like"/>
</dbReference>
<dbReference type="Gene3D" id="3.40.50.10050">
    <property type="entry name" value="Translation initiation factor IF- 2, domain 3"/>
    <property type="match status" value="1"/>
</dbReference>
<proteinExistence type="inferred from homology"/>
<dbReference type="AlphaFoldDB" id="A0A2J0Q6I8"/>
<dbReference type="PRINTS" id="PR00315">
    <property type="entry name" value="ELONGATNFCT"/>
</dbReference>